<feature type="transmembrane region" description="Helical" evidence="1">
    <location>
        <begin position="269"/>
        <end position="290"/>
    </location>
</feature>
<keyword evidence="1" id="KW-0472">Membrane</keyword>
<dbReference type="Proteomes" id="UP001362999">
    <property type="component" value="Unassembled WGS sequence"/>
</dbReference>
<name>A0AAW0A3D6_9AGAR</name>
<evidence type="ECO:0000256" key="1">
    <source>
        <dbReference type="SAM" id="Phobius"/>
    </source>
</evidence>
<feature type="transmembrane region" description="Helical" evidence="1">
    <location>
        <begin position="174"/>
        <end position="193"/>
    </location>
</feature>
<dbReference type="EMBL" id="JAWWNJ010000089">
    <property type="protein sequence ID" value="KAK7000416.1"/>
    <property type="molecule type" value="Genomic_DNA"/>
</dbReference>
<comment type="caution">
    <text evidence="2">The sequence shown here is derived from an EMBL/GenBank/DDBJ whole genome shotgun (WGS) entry which is preliminary data.</text>
</comment>
<accession>A0AAW0A3D6</accession>
<gene>
    <name evidence="2" type="ORF">R3P38DRAFT_3219315</name>
</gene>
<proteinExistence type="predicted"/>
<organism evidence="2 3">
    <name type="scientific">Favolaschia claudopus</name>
    <dbReference type="NCBI Taxonomy" id="2862362"/>
    <lineage>
        <taxon>Eukaryota</taxon>
        <taxon>Fungi</taxon>
        <taxon>Dikarya</taxon>
        <taxon>Basidiomycota</taxon>
        <taxon>Agaricomycotina</taxon>
        <taxon>Agaricomycetes</taxon>
        <taxon>Agaricomycetidae</taxon>
        <taxon>Agaricales</taxon>
        <taxon>Marasmiineae</taxon>
        <taxon>Mycenaceae</taxon>
        <taxon>Favolaschia</taxon>
    </lineage>
</organism>
<evidence type="ECO:0000313" key="3">
    <source>
        <dbReference type="Proteomes" id="UP001362999"/>
    </source>
</evidence>
<protein>
    <submittedName>
        <fullName evidence="2">Uncharacterized protein</fullName>
    </submittedName>
</protein>
<sequence length="334" mass="37681">MTSLTRWCYHRQSLLSRASALHSIVLVPPPPYPAVELDPHRRRCFCTSSMRLDLPLVCHTLEYLTPQRSAASSPTVLQYFTYTLTLVPGLYGFPIALSFKSPQAIFTLIRRRALAIRRSFPHVRSILPVFTARNTVRLLRYSVNLARAGLTSYPAMPLKASMHPDAHSQFRLSLFQRSLAHMGSILLVLYFGFIEIKSIARLCDHTGILGHLKFSNLPCSCHCSPAAVLRPRNSPRQYVYTSPLLFIYSACLSQVFTYRTIARHFPTVVPLYLLSRFAIPIAVMLSTCCLRASFQSSCFLSLCDGSHIRNGFSLLMLVHLPLGRHSRCFDMGSI</sequence>
<dbReference type="AlphaFoldDB" id="A0AAW0A3D6"/>
<evidence type="ECO:0000313" key="2">
    <source>
        <dbReference type="EMBL" id="KAK7000416.1"/>
    </source>
</evidence>
<keyword evidence="1" id="KW-0812">Transmembrane</keyword>
<keyword evidence="1" id="KW-1133">Transmembrane helix</keyword>
<keyword evidence="3" id="KW-1185">Reference proteome</keyword>
<reference evidence="2 3" key="1">
    <citation type="journal article" date="2024" name="J Genomics">
        <title>Draft genome sequencing and assembly of Favolaschia claudopus CIRM-BRFM 2984 isolated from oak limbs.</title>
        <authorList>
            <person name="Navarro D."/>
            <person name="Drula E."/>
            <person name="Chaduli D."/>
            <person name="Cazenave R."/>
            <person name="Ahrendt S."/>
            <person name="Wang J."/>
            <person name="Lipzen A."/>
            <person name="Daum C."/>
            <person name="Barry K."/>
            <person name="Grigoriev I.V."/>
            <person name="Favel A."/>
            <person name="Rosso M.N."/>
            <person name="Martin F."/>
        </authorList>
    </citation>
    <scope>NUCLEOTIDE SEQUENCE [LARGE SCALE GENOMIC DNA]</scope>
    <source>
        <strain evidence="2 3">CIRM-BRFM 2984</strain>
    </source>
</reference>
<feature type="transmembrane region" description="Helical" evidence="1">
    <location>
        <begin position="238"/>
        <end position="257"/>
    </location>
</feature>